<evidence type="ECO:0000313" key="2">
    <source>
        <dbReference type="EMBL" id="KAK2896785.1"/>
    </source>
</evidence>
<sequence length="107" mass="12081">MVASRRRDANSCAVDLFETIIKWLIDPAPDHQYAELSTTTNSTDSKKRQERHRDCEGSSPRFKNSDRQSGIINREHPGERASNSSLDSCRLFVQVIQAVLPKGAPQR</sequence>
<accession>A0AA88PQC7</accession>
<protein>
    <submittedName>
        <fullName evidence="2">Uncharacterized protein</fullName>
    </submittedName>
</protein>
<dbReference type="EMBL" id="JAUYZG010000010">
    <property type="protein sequence ID" value="KAK2896785.1"/>
    <property type="molecule type" value="Genomic_DNA"/>
</dbReference>
<proteinExistence type="predicted"/>
<feature type="region of interest" description="Disordered" evidence="1">
    <location>
        <begin position="35"/>
        <end position="85"/>
    </location>
</feature>
<dbReference type="AlphaFoldDB" id="A0AA88PQC7"/>
<name>A0AA88PQC7_9TELE</name>
<feature type="compositionally biased region" description="Basic and acidic residues" evidence="1">
    <location>
        <begin position="44"/>
        <end position="56"/>
    </location>
</feature>
<comment type="caution">
    <text evidence="2">The sequence shown here is derived from an EMBL/GenBank/DDBJ whole genome shotgun (WGS) entry which is preliminary data.</text>
</comment>
<keyword evidence="3" id="KW-1185">Reference proteome</keyword>
<gene>
    <name evidence="2" type="ORF">Q8A67_011273</name>
</gene>
<evidence type="ECO:0000313" key="3">
    <source>
        <dbReference type="Proteomes" id="UP001187343"/>
    </source>
</evidence>
<reference evidence="2" key="1">
    <citation type="submission" date="2023-08" db="EMBL/GenBank/DDBJ databases">
        <title>Chromosome-level Genome Assembly of mud carp (Cirrhinus molitorella).</title>
        <authorList>
            <person name="Liu H."/>
        </authorList>
    </citation>
    <scope>NUCLEOTIDE SEQUENCE</scope>
    <source>
        <strain evidence="2">Prfri</strain>
        <tissue evidence="2">Muscle</tissue>
    </source>
</reference>
<organism evidence="2 3">
    <name type="scientific">Cirrhinus molitorella</name>
    <name type="common">mud carp</name>
    <dbReference type="NCBI Taxonomy" id="172907"/>
    <lineage>
        <taxon>Eukaryota</taxon>
        <taxon>Metazoa</taxon>
        <taxon>Chordata</taxon>
        <taxon>Craniata</taxon>
        <taxon>Vertebrata</taxon>
        <taxon>Euteleostomi</taxon>
        <taxon>Actinopterygii</taxon>
        <taxon>Neopterygii</taxon>
        <taxon>Teleostei</taxon>
        <taxon>Ostariophysi</taxon>
        <taxon>Cypriniformes</taxon>
        <taxon>Cyprinidae</taxon>
        <taxon>Labeoninae</taxon>
        <taxon>Labeonini</taxon>
        <taxon>Cirrhinus</taxon>
    </lineage>
</organism>
<evidence type="ECO:0000256" key="1">
    <source>
        <dbReference type="SAM" id="MobiDB-lite"/>
    </source>
</evidence>
<dbReference type="Proteomes" id="UP001187343">
    <property type="component" value="Unassembled WGS sequence"/>
</dbReference>